<keyword evidence="10 12" id="KW-0472">Membrane</keyword>
<sequence length="305" mass="34470">MMRATLLIITNFSVMILIGFLLMFTGIYPHNVIKMMVTACVVGFGGAFTSLFLSKWIAIRSIHAKVIERPSNEMEYWLINVVKYQSYKVGIEMPTVAIYPAYDINAFATGAKRNESLVAISSGLLHNMNRNEVEAVLAHEISHIDNGDMVTMTLIQGVLNTFVIFISSAVSLVLSKVISNMLMPNMENHRYNNYRYNQINAKLYSSISAALGTLFGTFASLVTMWFSRRREFYADIGAAKIVGADKMISALERLKSSYEPQEPNNLITLCIHGKKDFFVELFASHPPLEQRINALRRYHNSIKKF</sequence>
<evidence type="ECO:0000256" key="9">
    <source>
        <dbReference type="ARBA" id="ARBA00023049"/>
    </source>
</evidence>
<feature type="transmembrane region" description="Helical" evidence="12">
    <location>
        <begin position="203"/>
        <end position="226"/>
    </location>
</feature>
<comment type="similarity">
    <text evidence="11">Belongs to the peptidase M48 family.</text>
</comment>
<evidence type="ECO:0000256" key="2">
    <source>
        <dbReference type="ARBA" id="ARBA00022475"/>
    </source>
</evidence>
<name>A0A2P5T0U8_9GAMM</name>
<evidence type="ECO:0000313" key="15">
    <source>
        <dbReference type="Proteomes" id="UP000296153"/>
    </source>
</evidence>
<dbReference type="PANTHER" id="PTHR43221:SF1">
    <property type="entry name" value="PROTEASE HTPX"/>
    <property type="match status" value="1"/>
</dbReference>
<protein>
    <submittedName>
        <fullName evidence="14">Protease HtpX</fullName>
    </submittedName>
</protein>
<dbReference type="Pfam" id="PF01435">
    <property type="entry name" value="Peptidase_M48"/>
    <property type="match status" value="1"/>
</dbReference>
<reference evidence="14 15" key="1">
    <citation type="journal article" date="2018" name="Genome Biol. Evol.">
        <title>Cladogenesis and Genomic Streamlining in Extracellular Endosymbionts of Tropical Stink Bugs.</title>
        <authorList>
            <person name="Otero-Bravo A."/>
            <person name="Goffredi S."/>
            <person name="Sabree Z.L."/>
        </authorList>
    </citation>
    <scope>NUCLEOTIDE SEQUENCE [LARGE SCALE GENOMIC DNA]</scope>
    <source>
        <strain evidence="14 15">SoEE</strain>
    </source>
</reference>
<dbReference type="GO" id="GO:0004222">
    <property type="term" value="F:metalloendopeptidase activity"/>
    <property type="evidence" value="ECO:0007669"/>
    <property type="project" value="InterPro"/>
</dbReference>
<comment type="caution">
    <text evidence="14">The sequence shown here is derived from an EMBL/GenBank/DDBJ whole genome shotgun (WGS) entry which is preliminary data.</text>
</comment>
<evidence type="ECO:0000256" key="10">
    <source>
        <dbReference type="ARBA" id="ARBA00023136"/>
    </source>
</evidence>
<evidence type="ECO:0000256" key="11">
    <source>
        <dbReference type="RuleBase" id="RU003983"/>
    </source>
</evidence>
<dbReference type="GO" id="GO:0046872">
    <property type="term" value="F:metal ion binding"/>
    <property type="evidence" value="ECO:0007669"/>
    <property type="project" value="UniProtKB-KW"/>
</dbReference>
<dbReference type="InterPro" id="IPR050083">
    <property type="entry name" value="HtpX_protease"/>
</dbReference>
<dbReference type="InterPro" id="IPR001915">
    <property type="entry name" value="Peptidase_M48"/>
</dbReference>
<dbReference type="GO" id="GO:0006508">
    <property type="term" value="P:proteolysis"/>
    <property type="evidence" value="ECO:0007669"/>
    <property type="project" value="UniProtKB-KW"/>
</dbReference>
<organism evidence="14 15">
    <name type="scientific">Candidatus Pantoea edessiphila</name>
    <dbReference type="NCBI Taxonomy" id="2044610"/>
    <lineage>
        <taxon>Bacteria</taxon>
        <taxon>Pseudomonadati</taxon>
        <taxon>Pseudomonadota</taxon>
        <taxon>Gammaproteobacteria</taxon>
        <taxon>Enterobacterales</taxon>
        <taxon>Erwiniaceae</taxon>
        <taxon>Pantoea</taxon>
    </lineage>
</organism>
<dbReference type="OrthoDB" id="15218at2"/>
<keyword evidence="9 11" id="KW-0482">Metalloprotease</keyword>
<feature type="transmembrane region" description="Helical" evidence="12">
    <location>
        <begin position="33"/>
        <end position="53"/>
    </location>
</feature>
<proteinExistence type="inferred from homology"/>
<dbReference type="AlphaFoldDB" id="A0A2P5T0U8"/>
<evidence type="ECO:0000259" key="13">
    <source>
        <dbReference type="Pfam" id="PF01435"/>
    </source>
</evidence>
<feature type="domain" description="Peptidase M48" evidence="13">
    <location>
        <begin position="77"/>
        <end position="297"/>
    </location>
</feature>
<evidence type="ECO:0000256" key="6">
    <source>
        <dbReference type="ARBA" id="ARBA00022801"/>
    </source>
</evidence>
<evidence type="ECO:0000313" key="14">
    <source>
        <dbReference type="EMBL" id="PPI88183.1"/>
    </source>
</evidence>
<keyword evidence="6 11" id="KW-0378">Hydrolase</keyword>
<keyword evidence="2" id="KW-1003">Cell membrane</keyword>
<dbReference type="Gene3D" id="3.30.2010.10">
    <property type="entry name" value="Metalloproteases ('zincins'), catalytic domain"/>
    <property type="match status" value="1"/>
</dbReference>
<evidence type="ECO:0000256" key="4">
    <source>
        <dbReference type="ARBA" id="ARBA00022692"/>
    </source>
</evidence>
<evidence type="ECO:0000256" key="5">
    <source>
        <dbReference type="ARBA" id="ARBA00022723"/>
    </source>
</evidence>
<accession>A0A2P5T0U8</accession>
<dbReference type="CDD" id="cd07335">
    <property type="entry name" value="M48B_HtpX_like"/>
    <property type="match status" value="1"/>
</dbReference>
<keyword evidence="3 11" id="KW-0645">Protease</keyword>
<keyword evidence="8 12" id="KW-1133">Transmembrane helix</keyword>
<gene>
    <name evidence="14" type="ORF">CRV12_00905</name>
</gene>
<dbReference type="GO" id="GO:0005886">
    <property type="term" value="C:plasma membrane"/>
    <property type="evidence" value="ECO:0007669"/>
    <property type="project" value="UniProtKB-SubCell"/>
</dbReference>
<evidence type="ECO:0000256" key="8">
    <source>
        <dbReference type="ARBA" id="ARBA00022989"/>
    </source>
</evidence>
<evidence type="ECO:0000256" key="3">
    <source>
        <dbReference type="ARBA" id="ARBA00022670"/>
    </source>
</evidence>
<comment type="subcellular location">
    <subcellularLocation>
        <location evidence="1">Cell membrane</location>
        <topology evidence="1">Multi-pass membrane protein</topology>
    </subcellularLocation>
</comment>
<dbReference type="NCBIfam" id="NF003965">
    <property type="entry name" value="PRK05457.1"/>
    <property type="match status" value="1"/>
</dbReference>
<dbReference type="PANTHER" id="PTHR43221">
    <property type="entry name" value="PROTEASE HTPX"/>
    <property type="match status" value="1"/>
</dbReference>
<keyword evidence="4 12" id="KW-0812">Transmembrane</keyword>
<dbReference type="RefSeq" id="WP_136130792.1">
    <property type="nucleotide sequence ID" value="NZ_PDKT01000001.1"/>
</dbReference>
<keyword evidence="7 11" id="KW-0862">Zinc</keyword>
<evidence type="ECO:0000256" key="7">
    <source>
        <dbReference type="ARBA" id="ARBA00022833"/>
    </source>
</evidence>
<evidence type="ECO:0000256" key="12">
    <source>
        <dbReference type="SAM" id="Phobius"/>
    </source>
</evidence>
<feature type="transmembrane region" description="Helical" evidence="12">
    <location>
        <begin position="158"/>
        <end position="183"/>
    </location>
</feature>
<comment type="cofactor">
    <cofactor evidence="11">
        <name>Zn(2+)</name>
        <dbReference type="ChEBI" id="CHEBI:29105"/>
    </cofactor>
    <text evidence="11">Binds 1 zinc ion per subunit.</text>
</comment>
<evidence type="ECO:0000256" key="1">
    <source>
        <dbReference type="ARBA" id="ARBA00004651"/>
    </source>
</evidence>
<dbReference type="EMBL" id="PDKT01000001">
    <property type="protein sequence ID" value="PPI88183.1"/>
    <property type="molecule type" value="Genomic_DNA"/>
</dbReference>
<dbReference type="Proteomes" id="UP000296153">
    <property type="component" value="Unassembled WGS sequence"/>
</dbReference>
<keyword evidence="5" id="KW-0479">Metal-binding</keyword>
<feature type="transmembrane region" description="Helical" evidence="12">
    <location>
        <begin position="7"/>
        <end position="27"/>
    </location>
</feature>